<protein>
    <recommendedName>
        <fullName evidence="1">Luciferase domain-containing protein</fullName>
    </recommendedName>
</protein>
<reference evidence="2 3" key="1">
    <citation type="journal article" date="2025" name="Microbiol. Resour. Announc.">
        <title>Draft genome sequences for Neonectria magnoliae and Neonectria punicea, canker pathogens of Liriodendron tulipifera and Acer saccharum in West Virginia.</title>
        <authorList>
            <person name="Petronek H.M."/>
            <person name="Kasson M.T."/>
            <person name="Metheny A.M."/>
            <person name="Stauder C.M."/>
            <person name="Lovett B."/>
            <person name="Lynch S.C."/>
            <person name="Garnas J.R."/>
            <person name="Kasson L.R."/>
            <person name="Stajich J.E."/>
        </authorList>
    </citation>
    <scope>NUCLEOTIDE SEQUENCE [LARGE SCALE GENOMIC DNA]</scope>
    <source>
        <strain evidence="2 3">NRRL 64651</strain>
    </source>
</reference>
<organism evidence="2 3">
    <name type="scientific">Neonectria magnoliae</name>
    <dbReference type="NCBI Taxonomy" id="2732573"/>
    <lineage>
        <taxon>Eukaryota</taxon>
        <taxon>Fungi</taxon>
        <taxon>Dikarya</taxon>
        <taxon>Ascomycota</taxon>
        <taxon>Pezizomycotina</taxon>
        <taxon>Sordariomycetes</taxon>
        <taxon>Hypocreomycetidae</taxon>
        <taxon>Hypocreales</taxon>
        <taxon>Nectriaceae</taxon>
        <taxon>Neonectria</taxon>
    </lineage>
</organism>
<gene>
    <name evidence="2" type="ORF">QQZ08_003016</name>
</gene>
<evidence type="ECO:0000259" key="1">
    <source>
        <dbReference type="Pfam" id="PF17648"/>
    </source>
</evidence>
<sequence>MALSQRLPQLNQLATPITIGIALVPILTYTTKSYLKWLALGRGGLPHNILGFAIQSVLQLVAKRDTIDESPFSTAAIITRYKPHGEEAFLAAPLPVRTGSRPTVPGFAAPQRQITEQGTSAMKEKMSGYLDQVAAANPNALVCELSRLEGGNGPGVYLADKAHAPAFMADLKGEVVHHHLEGSSHMVLSLADAREAVSKGWAQRFPLAGVRTIPWTYVLVYAPRDEEELAVWKKLVIAALRFVTAGGPSISEV</sequence>
<dbReference type="InterPro" id="IPR048273">
    <property type="entry name" value="Luciferase"/>
</dbReference>
<keyword evidence="3" id="KW-1185">Reference proteome</keyword>
<dbReference type="Proteomes" id="UP001498421">
    <property type="component" value="Unassembled WGS sequence"/>
</dbReference>
<dbReference type="PANTHER" id="PTHR38695">
    <property type="entry name" value="AMINO ACID PERMEASE_ SLC12A DOMAIN-CONTAINING PROTEIN"/>
    <property type="match status" value="1"/>
</dbReference>
<evidence type="ECO:0000313" key="3">
    <source>
        <dbReference type="Proteomes" id="UP001498421"/>
    </source>
</evidence>
<dbReference type="Pfam" id="PF17648">
    <property type="entry name" value="Luciferase"/>
    <property type="match status" value="1"/>
</dbReference>
<proteinExistence type="predicted"/>
<dbReference type="InterPro" id="IPR040841">
    <property type="entry name" value="Luciferase_dom"/>
</dbReference>
<evidence type="ECO:0000313" key="2">
    <source>
        <dbReference type="EMBL" id="KAK7430497.1"/>
    </source>
</evidence>
<name>A0ABR1IAB0_9HYPO</name>
<dbReference type="PANTHER" id="PTHR38695:SF1">
    <property type="entry name" value="AMINO ACID PERMEASE_ SLC12A DOMAIN-CONTAINING PROTEIN"/>
    <property type="match status" value="1"/>
</dbReference>
<feature type="domain" description="Luciferase" evidence="1">
    <location>
        <begin position="173"/>
        <end position="239"/>
    </location>
</feature>
<accession>A0ABR1IAB0</accession>
<dbReference type="EMBL" id="JAZAVK010000019">
    <property type="protein sequence ID" value="KAK7430497.1"/>
    <property type="molecule type" value="Genomic_DNA"/>
</dbReference>
<comment type="caution">
    <text evidence="2">The sequence shown here is derived from an EMBL/GenBank/DDBJ whole genome shotgun (WGS) entry which is preliminary data.</text>
</comment>